<organism evidence="2 3">
    <name type="scientific">Capillimicrobium parvum</name>
    <dbReference type="NCBI Taxonomy" id="2884022"/>
    <lineage>
        <taxon>Bacteria</taxon>
        <taxon>Bacillati</taxon>
        <taxon>Actinomycetota</taxon>
        <taxon>Thermoleophilia</taxon>
        <taxon>Solirubrobacterales</taxon>
        <taxon>Capillimicrobiaceae</taxon>
        <taxon>Capillimicrobium</taxon>
    </lineage>
</organism>
<reference evidence="2" key="1">
    <citation type="journal article" date="2022" name="Int. J. Syst. Evol. Microbiol.">
        <title>Pseudomonas aegrilactucae sp. nov. and Pseudomonas morbosilactucae sp. nov., pathogens causing bacterial rot of lettuce in Japan.</title>
        <authorList>
            <person name="Sawada H."/>
            <person name="Fujikawa T."/>
            <person name="Satou M."/>
        </authorList>
    </citation>
    <scope>NUCLEOTIDE SEQUENCE</scope>
    <source>
        <strain evidence="2">0166_1</strain>
    </source>
</reference>
<feature type="transmembrane region" description="Helical" evidence="1">
    <location>
        <begin position="196"/>
        <end position="212"/>
    </location>
</feature>
<feature type="transmembrane region" description="Helical" evidence="1">
    <location>
        <begin position="345"/>
        <end position="367"/>
    </location>
</feature>
<feature type="transmembrane region" description="Helical" evidence="1">
    <location>
        <begin position="373"/>
        <end position="391"/>
    </location>
</feature>
<dbReference type="RefSeq" id="WP_259311791.1">
    <property type="nucleotide sequence ID" value="NZ_CP087164.1"/>
</dbReference>
<keyword evidence="1" id="KW-0812">Transmembrane</keyword>
<feature type="transmembrane region" description="Helical" evidence="1">
    <location>
        <begin position="31"/>
        <end position="50"/>
    </location>
</feature>
<sequence>MSDATGIDSLRARPPATGMVARLGSTWRWTAARPALLCLVLAVVAALSLARQWNGPVLWDPDSLMYQSQTLELRGTDAQTARHELFFGPLGARARSLDADEPGEPRRVTDPRWVDFASQYYRRRWLLPALAAATYPVLGQESLRTWSLLGYVAVAPLLFLLLRRRFGAATSFAVALGALALAPLRDWSVIPLTDSWGVALMLAALLAGLAAIERSPGWLGGWFAAILALSITRDSSFVLVAAAVVLAVAVRSRRSVALAATGMLASLPAPLLFGADARGQLAFVANDRTIPPDTSWSFIVDHYGGVLRDMARGYGDYATAHPLVMLVFAAGLVLLYVLGDRRDPFFLLLWGIPLGYLALLALGPTFSGFRYELVLVPCVAAGIALGVRAVAQRVGPALSVKLKSSLNAS</sequence>
<dbReference type="EMBL" id="CP087164">
    <property type="protein sequence ID" value="UGS37746.1"/>
    <property type="molecule type" value="Genomic_DNA"/>
</dbReference>
<keyword evidence="1" id="KW-1133">Transmembrane helix</keyword>
<gene>
    <name evidence="2" type="ORF">DSM104329_04167</name>
</gene>
<dbReference type="AlphaFoldDB" id="A0A9E6Y1L5"/>
<evidence type="ECO:0000313" key="2">
    <source>
        <dbReference type="EMBL" id="UGS37746.1"/>
    </source>
</evidence>
<feature type="transmembrane region" description="Helical" evidence="1">
    <location>
        <begin position="317"/>
        <end position="338"/>
    </location>
</feature>
<evidence type="ECO:0000313" key="3">
    <source>
        <dbReference type="Proteomes" id="UP001162834"/>
    </source>
</evidence>
<dbReference type="KEGG" id="sbae:DSM104329_04167"/>
<proteinExistence type="predicted"/>
<feature type="transmembrane region" description="Helical" evidence="1">
    <location>
        <begin position="218"/>
        <end position="249"/>
    </location>
</feature>
<feature type="transmembrane region" description="Helical" evidence="1">
    <location>
        <begin position="256"/>
        <end position="275"/>
    </location>
</feature>
<protein>
    <submittedName>
        <fullName evidence="2">Uncharacterized protein</fullName>
    </submittedName>
</protein>
<accession>A0A9E6Y1L5</accession>
<keyword evidence="1" id="KW-0472">Membrane</keyword>
<dbReference type="Proteomes" id="UP001162834">
    <property type="component" value="Chromosome"/>
</dbReference>
<name>A0A9E6Y1L5_9ACTN</name>
<keyword evidence="3" id="KW-1185">Reference proteome</keyword>
<feature type="transmembrane region" description="Helical" evidence="1">
    <location>
        <begin position="145"/>
        <end position="162"/>
    </location>
</feature>
<evidence type="ECO:0000256" key="1">
    <source>
        <dbReference type="SAM" id="Phobius"/>
    </source>
</evidence>